<reference evidence="2" key="1">
    <citation type="journal article" date="2022" name="Nat. Commun.">
        <title>Chromosome evolution and the genetic basis of agronomically important traits in greater yam.</title>
        <authorList>
            <person name="Bredeson J.V."/>
            <person name="Lyons J.B."/>
            <person name="Oniyinde I.O."/>
            <person name="Okereke N.R."/>
            <person name="Kolade O."/>
            <person name="Nnabue I."/>
            <person name="Nwadili C.O."/>
            <person name="Hribova E."/>
            <person name="Parker M."/>
            <person name="Nwogha J."/>
            <person name="Shu S."/>
            <person name="Carlson J."/>
            <person name="Kariba R."/>
            <person name="Muthemba S."/>
            <person name="Knop K."/>
            <person name="Barton G.J."/>
            <person name="Sherwood A.V."/>
            <person name="Lopez-Montes A."/>
            <person name="Asiedu R."/>
            <person name="Jamnadass R."/>
            <person name="Muchugi A."/>
            <person name="Goodstein D."/>
            <person name="Egesi C.N."/>
            <person name="Featherston J."/>
            <person name="Asfaw A."/>
            <person name="Simpson G.G."/>
            <person name="Dolezel J."/>
            <person name="Hendre P.S."/>
            <person name="Van Deynze A."/>
            <person name="Kumar P.L."/>
            <person name="Obidiegwu J.E."/>
            <person name="Bhattacharjee R."/>
            <person name="Rokhsar D.S."/>
        </authorList>
    </citation>
    <scope>NUCLEOTIDE SEQUENCE [LARGE SCALE GENOMIC DNA]</scope>
    <source>
        <strain evidence="2">cv. TDa95/00328</strain>
    </source>
</reference>
<dbReference type="EMBL" id="CM037027">
    <property type="protein sequence ID" value="KAH7657616.1"/>
    <property type="molecule type" value="Genomic_DNA"/>
</dbReference>
<dbReference type="Proteomes" id="UP000827976">
    <property type="component" value="Chromosome 17"/>
</dbReference>
<organism evidence="1 2">
    <name type="scientific">Dioscorea alata</name>
    <name type="common">Purple yam</name>
    <dbReference type="NCBI Taxonomy" id="55571"/>
    <lineage>
        <taxon>Eukaryota</taxon>
        <taxon>Viridiplantae</taxon>
        <taxon>Streptophyta</taxon>
        <taxon>Embryophyta</taxon>
        <taxon>Tracheophyta</taxon>
        <taxon>Spermatophyta</taxon>
        <taxon>Magnoliopsida</taxon>
        <taxon>Liliopsida</taxon>
        <taxon>Dioscoreales</taxon>
        <taxon>Dioscoreaceae</taxon>
        <taxon>Dioscorea</taxon>
    </lineage>
</organism>
<proteinExistence type="predicted"/>
<sequence length="76" mass="8966">MCNCNHFTFLLLICSNVNNGISCKLITNLARFGSFLCFNFMLSNPNSEREKKMMPIVFFTRYEKKTHWLVCISRTF</sequence>
<accession>A0ACB7UBD5</accession>
<name>A0ACB7UBD5_DIOAL</name>
<protein>
    <submittedName>
        <fullName evidence="1">Uncharacterized protein</fullName>
    </submittedName>
</protein>
<gene>
    <name evidence="1" type="ORF">IHE45_17G033400</name>
</gene>
<evidence type="ECO:0000313" key="2">
    <source>
        <dbReference type="Proteomes" id="UP000827976"/>
    </source>
</evidence>
<keyword evidence="2" id="KW-1185">Reference proteome</keyword>
<comment type="caution">
    <text evidence="1">The sequence shown here is derived from an EMBL/GenBank/DDBJ whole genome shotgun (WGS) entry which is preliminary data.</text>
</comment>
<evidence type="ECO:0000313" key="1">
    <source>
        <dbReference type="EMBL" id="KAH7657616.1"/>
    </source>
</evidence>